<accession>A0A818NEH8</accession>
<dbReference type="InterPro" id="IPR001680">
    <property type="entry name" value="WD40_rpt"/>
</dbReference>
<dbReference type="Gene3D" id="2.130.10.10">
    <property type="entry name" value="YVTN repeat-like/Quinoprotein amine dehydrogenase"/>
    <property type="match status" value="2"/>
</dbReference>
<sequence>MSDPSAPAKKAARSFDFQSMMEQARKGAQERTTVDWNDEIEKAKEENESRIAEMKIKADEAAKNMQISGNNKTKNSSIEDGEEDDDDDGDDDFGPSIDLATASSADNEDASSDDEDEDRSKPVAGEDDRLDDDEQPFFPLTHEIDLKHGTKSVSCLTVDTNGERLISGGFDYELKMWDFPTMNKTLKYSRAISPCESHQLRSIEFSPGSDMLLIASGSCQAKVISRDGKNMYECVRGDMYIIDMQKTKGHISTLNRACWNPKDLNEFMTCADDGTVRLWSLIRRTEHVSCIKTKSEQGKKTATTTCTYNTYHTHVTQNEYLITAGCDDGSIQIWDRRRPFVNVTFMSRRAHEPENSITSLCWSYDGRNLASRSTDHTLKLWDIRNFKQPLSEYRELHNRFSMTNVTFSPDDRFLITGTSTRKKLDDNINDSTNVGSIYFFNRNSLAKPEGQIQVSEGASVIKTLWHSKLNQIICTTSNGIIKIFYDTIRSKQGALLFANREERQKKANDYFINMNIINPHALPLYRQERVRNLSVIRMKNREDPVKSKRPDLPVSGAGSGGRIGVHGGTLSSYIVKNIALQKPPAQKEDSRAILLGYQEKCEQNPYWVAPAYTSTQPKPIFQASTEDKSREKDEDDEDNMVPMWKKQKT</sequence>
<comment type="similarity">
    <text evidence="3">Belongs to the WD repeat GAD-1 family.</text>
</comment>
<comment type="caution">
    <text evidence="9">The sequence shown here is derived from an EMBL/GenBank/DDBJ whole genome shotgun (WGS) entry which is preliminary data.</text>
</comment>
<dbReference type="InterPro" id="IPR020472">
    <property type="entry name" value="WD40_PAC1"/>
</dbReference>
<dbReference type="PANTHER" id="PTHR16017:SF0">
    <property type="entry name" value="WD REPEAT-CONTAINING PROTEIN 70"/>
    <property type="match status" value="1"/>
</dbReference>
<evidence type="ECO:0000313" key="12">
    <source>
        <dbReference type="EMBL" id="CAF4399921.1"/>
    </source>
</evidence>
<dbReference type="Proteomes" id="UP000663872">
    <property type="component" value="Unassembled WGS sequence"/>
</dbReference>
<feature type="compositionally biased region" description="Basic and acidic residues" evidence="5">
    <location>
        <begin position="118"/>
        <end position="127"/>
    </location>
</feature>
<feature type="region of interest" description="Disordered" evidence="5">
    <location>
        <begin position="617"/>
        <end position="649"/>
    </location>
</feature>
<protein>
    <recommendedName>
        <fullName evidence="18">WD repeat-containing protein 70</fullName>
    </recommendedName>
</protein>
<evidence type="ECO:0000313" key="16">
    <source>
        <dbReference type="Proteomes" id="UP000663833"/>
    </source>
</evidence>
<evidence type="ECO:0000313" key="14">
    <source>
        <dbReference type="EMBL" id="CAF4512158.1"/>
    </source>
</evidence>
<dbReference type="EMBL" id="CAJOBP010003325">
    <property type="protein sequence ID" value="CAF4399921.1"/>
    <property type="molecule type" value="Genomic_DNA"/>
</dbReference>
<evidence type="ECO:0000313" key="15">
    <source>
        <dbReference type="EMBL" id="CAF4684469.1"/>
    </source>
</evidence>
<evidence type="ECO:0000313" key="13">
    <source>
        <dbReference type="EMBL" id="CAF4454726.1"/>
    </source>
</evidence>
<dbReference type="Proteomes" id="UP000663848">
    <property type="component" value="Unassembled WGS sequence"/>
</dbReference>
<dbReference type="EMBL" id="CAJOBO010001054">
    <property type="protein sequence ID" value="CAF4331457.1"/>
    <property type="molecule type" value="Genomic_DNA"/>
</dbReference>
<dbReference type="InterPro" id="IPR015943">
    <property type="entry name" value="WD40/YVTN_repeat-like_dom_sf"/>
</dbReference>
<dbReference type="PROSITE" id="PS50082">
    <property type="entry name" value="WD_REPEATS_2"/>
    <property type="match status" value="3"/>
</dbReference>
<evidence type="ECO:0000313" key="10">
    <source>
        <dbReference type="EMBL" id="CAF3754013.1"/>
    </source>
</evidence>
<evidence type="ECO:0000313" key="11">
    <source>
        <dbReference type="EMBL" id="CAF4331457.1"/>
    </source>
</evidence>
<dbReference type="EMBL" id="CAJNXB010003808">
    <property type="protein sequence ID" value="CAF3339171.1"/>
    <property type="molecule type" value="Genomic_DNA"/>
</dbReference>
<feature type="compositionally biased region" description="Basic and acidic residues" evidence="5">
    <location>
        <begin position="23"/>
        <end position="62"/>
    </location>
</feature>
<dbReference type="PROSITE" id="PS50294">
    <property type="entry name" value="WD_REPEATS_REGION"/>
    <property type="match status" value="1"/>
</dbReference>
<feature type="compositionally biased region" description="Polar residues" evidence="5">
    <location>
        <begin position="65"/>
        <end position="78"/>
    </location>
</feature>
<dbReference type="EMBL" id="CAJNYU010004428">
    <property type="protein sequence ID" value="CAF3754013.1"/>
    <property type="molecule type" value="Genomic_DNA"/>
</dbReference>
<dbReference type="EMBL" id="CAJNYV010002674">
    <property type="protein sequence ID" value="CAF3492404.1"/>
    <property type="molecule type" value="Genomic_DNA"/>
</dbReference>
<evidence type="ECO:0000256" key="5">
    <source>
        <dbReference type="SAM" id="MobiDB-lite"/>
    </source>
</evidence>
<feature type="region of interest" description="Disordered" evidence="5">
    <location>
        <begin position="1"/>
        <end position="136"/>
    </location>
</feature>
<dbReference type="AlphaFoldDB" id="A0A818NEH8"/>
<evidence type="ECO:0000256" key="1">
    <source>
        <dbReference type="ARBA" id="ARBA00022574"/>
    </source>
</evidence>
<dbReference type="PANTHER" id="PTHR16017">
    <property type="entry name" value="GASTRULATION DEFECTIVE PROTEIN 1-RELATED"/>
    <property type="match status" value="1"/>
</dbReference>
<dbReference type="EMBL" id="CAJNYT010000723">
    <property type="protein sequence ID" value="CAF3367388.1"/>
    <property type="molecule type" value="Genomic_DNA"/>
</dbReference>
<dbReference type="Proteomes" id="UP000663865">
    <property type="component" value="Unassembled WGS sequence"/>
</dbReference>
<dbReference type="GO" id="GO:0035861">
    <property type="term" value="C:site of double-strand break"/>
    <property type="evidence" value="ECO:0007669"/>
    <property type="project" value="TreeGrafter"/>
</dbReference>
<evidence type="ECO:0000256" key="3">
    <source>
        <dbReference type="ARBA" id="ARBA00038343"/>
    </source>
</evidence>
<dbReference type="OrthoDB" id="10264376at2759"/>
<evidence type="ECO:0000256" key="2">
    <source>
        <dbReference type="ARBA" id="ARBA00022737"/>
    </source>
</evidence>
<proteinExistence type="inferred from homology"/>
<dbReference type="Proteomes" id="UP000663833">
    <property type="component" value="Unassembled WGS sequence"/>
</dbReference>
<evidence type="ECO:0000313" key="17">
    <source>
        <dbReference type="Proteomes" id="UP000663873"/>
    </source>
</evidence>
<dbReference type="SMART" id="SM00320">
    <property type="entry name" value="WD40"/>
    <property type="match status" value="7"/>
</dbReference>
<evidence type="ECO:0000313" key="7">
    <source>
        <dbReference type="EMBL" id="CAF3367388.1"/>
    </source>
</evidence>
<dbReference type="EMBL" id="CAJOBR010000464">
    <property type="protein sequence ID" value="CAF4512158.1"/>
    <property type="molecule type" value="Genomic_DNA"/>
</dbReference>
<organism evidence="9 16">
    <name type="scientific">Rotaria socialis</name>
    <dbReference type="NCBI Taxonomy" id="392032"/>
    <lineage>
        <taxon>Eukaryota</taxon>
        <taxon>Metazoa</taxon>
        <taxon>Spiralia</taxon>
        <taxon>Gnathifera</taxon>
        <taxon>Rotifera</taxon>
        <taxon>Eurotatoria</taxon>
        <taxon>Bdelloidea</taxon>
        <taxon>Philodinida</taxon>
        <taxon>Philodinidae</taxon>
        <taxon>Rotaria</taxon>
    </lineage>
</organism>
<keyword evidence="2" id="KW-0677">Repeat</keyword>
<feature type="repeat" description="WD" evidence="4">
    <location>
        <begin position="350"/>
        <end position="391"/>
    </location>
</feature>
<keyword evidence="1 4" id="KW-0853">WD repeat</keyword>
<dbReference type="Proteomes" id="UP000663873">
    <property type="component" value="Unassembled WGS sequence"/>
</dbReference>
<dbReference type="EMBL" id="CAJOBS010001076">
    <property type="protein sequence ID" value="CAF4684469.1"/>
    <property type="molecule type" value="Genomic_DNA"/>
</dbReference>
<dbReference type="Proteomes" id="UP000663851">
    <property type="component" value="Unassembled WGS sequence"/>
</dbReference>
<name>A0A818NEH8_9BILA</name>
<dbReference type="InterPro" id="IPR051858">
    <property type="entry name" value="WD_repeat_GAD-1"/>
</dbReference>
<feature type="repeat" description="WD" evidence="4">
    <location>
        <begin position="146"/>
        <end position="187"/>
    </location>
</feature>
<dbReference type="SUPFAM" id="SSF50978">
    <property type="entry name" value="WD40 repeat-like"/>
    <property type="match status" value="1"/>
</dbReference>
<dbReference type="Proteomes" id="UP000663825">
    <property type="component" value="Unassembled WGS sequence"/>
</dbReference>
<dbReference type="EMBL" id="CAJNYD010004462">
    <property type="protein sequence ID" value="CAF3602676.1"/>
    <property type="molecule type" value="Genomic_DNA"/>
</dbReference>
<evidence type="ECO:0008006" key="18">
    <source>
        <dbReference type="Google" id="ProtNLM"/>
    </source>
</evidence>
<dbReference type="Proteomes" id="UP000663862">
    <property type="component" value="Unassembled WGS sequence"/>
</dbReference>
<evidence type="ECO:0000256" key="4">
    <source>
        <dbReference type="PROSITE-ProRule" id="PRU00221"/>
    </source>
</evidence>
<evidence type="ECO:0000313" key="9">
    <source>
        <dbReference type="EMBL" id="CAF3602676.1"/>
    </source>
</evidence>
<dbReference type="GO" id="GO:0005634">
    <property type="term" value="C:nucleus"/>
    <property type="evidence" value="ECO:0007669"/>
    <property type="project" value="TreeGrafter"/>
</dbReference>
<feature type="compositionally biased region" description="Acidic residues" evidence="5">
    <location>
        <begin position="106"/>
        <end position="117"/>
    </location>
</feature>
<feature type="compositionally biased region" description="Acidic residues" evidence="5">
    <location>
        <begin position="79"/>
        <end position="93"/>
    </location>
</feature>
<dbReference type="Proteomes" id="UP000663838">
    <property type="component" value="Unassembled WGS sequence"/>
</dbReference>
<dbReference type="InterPro" id="IPR036322">
    <property type="entry name" value="WD40_repeat_dom_sf"/>
</dbReference>
<dbReference type="Pfam" id="PF00400">
    <property type="entry name" value="WD40"/>
    <property type="match status" value="4"/>
</dbReference>
<dbReference type="Proteomes" id="UP000663869">
    <property type="component" value="Unassembled WGS sequence"/>
</dbReference>
<dbReference type="PRINTS" id="PR00320">
    <property type="entry name" value="GPROTEINBRPT"/>
</dbReference>
<evidence type="ECO:0000313" key="6">
    <source>
        <dbReference type="EMBL" id="CAF3339171.1"/>
    </source>
</evidence>
<keyword evidence="17" id="KW-1185">Reference proteome</keyword>
<evidence type="ECO:0000313" key="8">
    <source>
        <dbReference type="EMBL" id="CAF3492404.1"/>
    </source>
</evidence>
<reference evidence="9" key="1">
    <citation type="submission" date="2021-02" db="EMBL/GenBank/DDBJ databases">
        <authorList>
            <person name="Nowell W R."/>
        </authorList>
    </citation>
    <scope>NUCLEOTIDE SEQUENCE</scope>
</reference>
<gene>
    <name evidence="10" type="ORF">FME351_LOCUS31007</name>
    <name evidence="7" type="ORF">GRG538_LOCUS6999</name>
    <name evidence="11" type="ORF">HFQ381_LOCUS15480</name>
    <name evidence="8" type="ORF">KIK155_LOCUS15239</name>
    <name evidence="9" type="ORF">LUA448_LOCUS30518</name>
    <name evidence="14" type="ORF">QYT958_LOCUS5552</name>
    <name evidence="6" type="ORF">TIS948_LOCUS22198</name>
    <name evidence="15" type="ORF">TOA249_LOCUS16062</name>
    <name evidence="13" type="ORF">TSG867_LOCUS17279</name>
    <name evidence="12" type="ORF">UJA718_LOCUS19037</name>
</gene>
<feature type="repeat" description="WD" evidence="4">
    <location>
        <begin position="247"/>
        <end position="281"/>
    </location>
</feature>
<dbReference type="EMBL" id="CAJOBQ010001095">
    <property type="protein sequence ID" value="CAF4454726.1"/>
    <property type="molecule type" value="Genomic_DNA"/>
</dbReference>